<dbReference type="Gramene" id="EFJ07488">
    <property type="protein sequence ID" value="EFJ07488"/>
    <property type="gene ID" value="SELMODRAFT_429718"/>
</dbReference>
<dbReference type="InterPro" id="IPR035979">
    <property type="entry name" value="RBD_domain_sf"/>
</dbReference>
<dbReference type="InterPro" id="IPR012677">
    <property type="entry name" value="Nucleotide-bd_a/b_plait_sf"/>
</dbReference>
<organism evidence="5">
    <name type="scientific">Selaginella moellendorffii</name>
    <name type="common">Spikemoss</name>
    <dbReference type="NCBI Taxonomy" id="88036"/>
    <lineage>
        <taxon>Eukaryota</taxon>
        <taxon>Viridiplantae</taxon>
        <taxon>Streptophyta</taxon>
        <taxon>Embryophyta</taxon>
        <taxon>Tracheophyta</taxon>
        <taxon>Lycopodiopsida</taxon>
        <taxon>Selaginellales</taxon>
        <taxon>Selaginellaceae</taxon>
        <taxon>Selaginella</taxon>
    </lineage>
</organism>
<feature type="compositionally biased region" description="Low complexity" evidence="2">
    <location>
        <begin position="146"/>
        <end position="163"/>
    </location>
</feature>
<keyword evidence="1" id="KW-0694">RNA-binding</keyword>
<feature type="compositionally biased region" description="Polar residues" evidence="2">
    <location>
        <begin position="135"/>
        <end position="144"/>
    </location>
</feature>
<protein>
    <recommendedName>
        <fullName evidence="3">RRM domain-containing protein</fullName>
    </recommendedName>
</protein>
<dbReference type="GO" id="GO:0003729">
    <property type="term" value="F:mRNA binding"/>
    <property type="evidence" value="ECO:0000318"/>
    <property type="project" value="GO_Central"/>
</dbReference>
<dbReference type="SMART" id="SM00360">
    <property type="entry name" value="RRM"/>
    <property type="match status" value="2"/>
</dbReference>
<dbReference type="PROSITE" id="PS50102">
    <property type="entry name" value="RRM"/>
    <property type="match status" value="1"/>
</dbReference>
<dbReference type="OrthoDB" id="1923695at2759"/>
<feature type="domain" description="RRM" evidence="3">
    <location>
        <begin position="268"/>
        <end position="344"/>
    </location>
</feature>
<dbReference type="InParanoid" id="D8T729"/>
<dbReference type="Proteomes" id="UP000001514">
    <property type="component" value="Unassembled WGS sequence"/>
</dbReference>
<evidence type="ECO:0000313" key="5">
    <source>
        <dbReference type="Proteomes" id="UP000001514"/>
    </source>
</evidence>
<dbReference type="Pfam" id="PF00076">
    <property type="entry name" value="RRM_1"/>
    <property type="match status" value="1"/>
</dbReference>
<evidence type="ECO:0000259" key="3">
    <source>
        <dbReference type="PROSITE" id="PS50102"/>
    </source>
</evidence>
<feature type="compositionally biased region" description="Basic and acidic residues" evidence="2">
    <location>
        <begin position="346"/>
        <end position="364"/>
    </location>
</feature>
<dbReference type="PANTHER" id="PTHR34568:SF5">
    <property type="entry name" value="RNA-BINDING (RRM_RBD_RNP MOTIFS) FAMILY PROTEIN"/>
    <property type="match status" value="1"/>
</dbReference>
<accession>D8T729</accession>
<feature type="region of interest" description="Disordered" evidence="2">
    <location>
        <begin position="340"/>
        <end position="371"/>
    </location>
</feature>
<dbReference type="EMBL" id="GL377684">
    <property type="protein sequence ID" value="EFJ07488.1"/>
    <property type="molecule type" value="Genomic_DNA"/>
</dbReference>
<dbReference type="AlphaFoldDB" id="D8T729"/>
<dbReference type="KEGG" id="smo:SELMODRAFT_429718"/>
<gene>
    <name evidence="4" type="ORF">SELMODRAFT_429718</name>
</gene>
<dbReference type="PANTHER" id="PTHR34568">
    <property type="entry name" value="RRM DOMAIN-CONTAINING PROTEIN"/>
    <property type="match status" value="1"/>
</dbReference>
<evidence type="ECO:0000313" key="4">
    <source>
        <dbReference type="EMBL" id="EFJ07488.1"/>
    </source>
</evidence>
<dbReference type="eggNOG" id="ENOG502RXMQ">
    <property type="taxonomic scope" value="Eukaryota"/>
</dbReference>
<dbReference type="Gene3D" id="3.30.70.330">
    <property type="match status" value="1"/>
</dbReference>
<feature type="compositionally biased region" description="Acidic residues" evidence="2">
    <location>
        <begin position="229"/>
        <end position="244"/>
    </location>
</feature>
<dbReference type="CDD" id="cd00590">
    <property type="entry name" value="RRM_SF"/>
    <property type="match status" value="1"/>
</dbReference>
<feature type="compositionally biased region" description="Low complexity" evidence="2">
    <location>
        <begin position="106"/>
        <end position="128"/>
    </location>
</feature>
<evidence type="ECO:0000256" key="1">
    <source>
        <dbReference type="PROSITE-ProRule" id="PRU00176"/>
    </source>
</evidence>
<keyword evidence="5" id="KW-1185">Reference proteome</keyword>
<feature type="region of interest" description="Disordered" evidence="2">
    <location>
        <begin position="198"/>
        <end position="262"/>
    </location>
</feature>
<evidence type="ECO:0000256" key="2">
    <source>
        <dbReference type="SAM" id="MobiDB-lite"/>
    </source>
</evidence>
<feature type="compositionally biased region" description="Basic and acidic residues" evidence="2">
    <location>
        <begin position="166"/>
        <end position="178"/>
    </location>
</feature>
<dbReference type="HOGENOM" id="CLU_458857_0_0_1"/>
<dbReference type="InterPro" id="IPR000504">
    <property type="entry name" value="RRM_dom"/>
</dbReference>
<reference evidence="4 5" key="1">
    <citation type="journal article" date="2011" name="Science">
        <title>The Selaginella genome identifies genetic changes associated with the evolution of vascular plants.</title>
        <authorList>
            <person name="Banks J.A."/>
            <person name="Nishiyama T."/>
            <person name="Hasebe M."/>
            <person name="Bowman J.L."/>
            <person name="Gribskov M."/>
            <person name="dePamphilis C."/>
            <person name="Albert V.A."/>
            <person name="Aono N."/>
            <person name="Aoyama T."/>
            <person name="Ambrose B.A."/>
            <person name="Ashton N.W."/>
            <person name="Axtell M.J."/>
            <person name="Barker E."/>
            <person name="Barker M.S."/>
            <person name="Bennetzen J.L."/>
            <person name="Bonawitz N.D."/>
            <person name="Chapple C."/>
            <person name="Cheng C."/>
            <person name="Correa L.G."/>
            <person name="Dacre M."/>
            <person name="DeBarry J."/>
            <person name="Dreyer I."/>
            <person name="Elias M."/>
            <person name="Engstrom E.M."/>
            <person name="Estelle M."/>
            <person name="Feng L."/>
            <person name="Finet C."/>
            <person name="Floyd S.K."/>
            <person name="Frommer W.B."/>
            <person name="Fujita T."/>
            <person name="Gramzow L."/>
            <person name="Gutensohn M."/>
            <person name="Harholt J."/>
            <person name="Hattori M."/>
            <person name="Heyl A."/>
            <person name="Hirai T."/>
            <person name="Hiwatashi Y."/>
            <person name="Ishikawa M."/>
            <person name="Iwata M."/>
            <person name="Karol K.G."/>
            <person name="Koehler B."/>
            <person name="Kolukisaoglu U."/>
            <person name="Kubo M."/>
            <person name="Kurata T."/>
            <person name="Lalonde S."/>
            <person name="Li K."/>
            <person name="Li Y."/>
            <person name="Litt A."/>
            <person name="Lyons E."/>
            <person name="Manning G."/>
            <person name="Maruyama T."/>
            <person name="Michael T.P."/>
            <person name="Mikami K."/>
            <person name="Miyazaki S."/>
            <person name="Morinaga S."/>
            <person name="Murata T."/>
            <person name="Mueller-Roeber B."/>
            <person name="Nelson D.R."/>
            <person name="Obara M."/>
            <person name="Oguri Y."/>
            <person name="Olmstead R.G."/>
            <person name="Onodera N."/>
            <person name="Petersen B.L."/>
            <person name="Pils B."/>
            <person name="Prigge M."/>
            <person name="Rensing S.A."/>
            <person name="Riano-Pachon D.M."/>
            <person name="Roberts A.W."/>
            <person name="Sato Y."/>
            <person name="Scheller H.V."/>
            <person name="Schulz B."/>
            <person name="Schulz C."/>
            <person name="Shakirov E.V."/>
            <person name="Shibagaki N."/>
            <person name="Shinohara N."/>
            <person name="Shippen D.E."/>
            <person name="Soerensen I."/>
            <person name="Sotooka R."/>
            <person name="Sugimoto N."/>
            <person name="Sugita M."/>
            <person name="Sumikawa N."/>
            <person name="Tanurdzic M."/>
            <person name="Theissen G."/>
            <person name="Ulvskov P."/>
            <person name="Wakazuki S."/>
            <person name="Weng J.K."/>
            <person name="Willats W.W."/>
            <person name="Wipf D."/>
            <person name="Wolf P.G."/>
            <person name="Yang L."/>
            <person name="Zimmer A.D."/>
            <person name="Zhu Q."/>
            <person name="Mitros T."/>
            <person name="Hellsten U."/>
            <person name="Loque D."/>
            <person name="Otillar R."/>
            <person name="Salamov A."/>
            <person name="Schmutz J."/>
            <person name="Shapiro H."/>
            <person name="Lindquist E."/>
            <person name="Lucas S."/>
            <person name="Rokhsar D."/>
            <person name="Grigoriev I.V."/>
        </authorList>
    </citation>
    <scope>NUCLEOTIDE SEQUENCE [LARGE SCALE GENOMIC DNA]</scope>
</reference>
<dbReference type="SUPFAM" id="SSF54928">
    <property type="entry name" value="RNA-binding domain, RBD"/>
    <property type="match status" value="2"/>
</dbReference>
<sequence length="595" mass="64195">MLKQVIARGVIQSAPILLRRSTFARNLSQSAAALQEPAAAAVDKNAAIREERILRMEAYVRKHWAEKGCLPKAYILTKQFGGARTIAPKVLERLEPELNKNGVPDAAASSKPATASKSSPASTQKASSDGPANMSVATSTSHIAASTPSPGSSTPLSSKATSSETGVKDQGKKEVQAAAEVKEPAFSLWEKLHSIASAKATPTRPSQAPSARPAITPPPPPRQSAACDSTEEDDSESESSDSEVDLPAGSEDKNPAQPLFRSDLQPRHGLYIKFLAPQATESDVKAAFRSCGDIHRIQIVRSRNPGAKYIYGFVDFTTEEALNSALKKEIIIRGIKVQTETSKNGAPKEKQQKQESDSDDDAAKSNKNKTSLAVTKTMDDLALPPEKRRCTLALESIPHASLPQIIDALGQYGEVVNSQTKHSSGGNTTAYVEFKSEIEKDTALAASKVILGGKSLKLTRVDIPLTTVVRLSNIPADAREKIASSYKSYGQVDKVDPRMDGVVDIYYSASEIKNMAKILDKLNGLHVSRRKLRAMPAPISYPKTMAELAGTPQGLKWLESQRELVRKNLEISLAKAAMYSRDFEQLLTTTSVPAK</sequence>
<dbReference type="InterPro" id="IPR058942">
    <property type="entry name" value="AT3G52170-like"/>
</dbReference>
<name>D8T729_SELML</name>
<feature type="region of interest" description="Disordered" evidence="2">
    <location>
        <begin position="101"/>
        <end position="178"/>
    </location>
</feature>
<proteinExistence type="predicted"/>
<dbReference type="GO" id="GO:0005829">
    <property type="term" value="C:cytosol"/>
    <property type="evidence" value="ECO:0000318"/>
    <property type="project" value="GO_Central"/>
</dbReference>